<dbReference type="PANTHER" id="PTHR30007:SF0">
    <property type="entry name" value="TRANSPOSASE"/>
    <property type="match status" value="1"/>
</dbReference>
<gene>
    <name evidence="3" type="ORF">IBL25_26355</name>
</gene>
<proteinExistence type="predicted"/>
<reference evidence="3 4" key="1">
    <citation type="journal article" date="2009" name="Int. J. Syst. Evol. Microbiol.">
        <title>Transfer of Teichococcus ludipueritiae and Muricoccus roseus to the genus Roseomonas, as Roseomonas ludipueritiae comb. nov. and Roseomonas rosea comb. nov., respectively, and emended description of the genus Roseomonas.</title>
        <authorList>
            <person name="Sanchez-Porro C."/>
            <person name="Gallego V."/>
            <person name="Busse H.J."/>
            <person name="Kampfer P."/>
            <person name="Ventosa A."/>
        </authorList>
    </citation>
    <scope>NUCLEOTIDE SEQUENCE [LARGE SCALE GENOMIC DNA]</scope>
    <source>
        <strain evidence="3 4">DSM 14915</strain>
    </source>
</reference>
<sequence>MWPPAARAQLARGTIPYATCLTDAEWALVQPFMPPPGQTGRPRRWPMRLILDGILYVLRTGCAWAHLPRDFPPPGTVHRWFLRLARSGIFERLAHAVAMAGRQCLSRSLSHGRRPGCAVRTLRRVGVAGARGYDAAKRGVGRNRHALVDTDGRLLMVAVSPASLHDSRGGAAVLAASRRPWPFLSRCFADRAYAGSRVADASPLAVTLVGSPPGQKGFAVQPRRWVMEQSFAWIGPCRRLARDHEATTSSAAALFTLATAMLLV</sequence>
<comment type="caution">
    <text evidence="3">The sequence shown here is derived from an EMBL/GenBank/DDBJ whole genome shotgun (WGS) entry which is preliminary data.</text>
</comment>
<accession>A0ABR7RFK5</accession>
<dbReference type="PANTHER" id="PTHR30007">
    <property type="entry name" value="PHP DOMAIN PROTEIN"/>
    <property type="match status" value="1"/>
</dbReference>
<feature type="non-terminal residue" evidence="3">
    <location>
        <position position="264"/>
    </location>
</feature>
<dbReference type="NCBIfam" id="NF033580">
    <property type="entry name" value="transpos_IS5_3"/>
    <property type="match status" value="1"/>
</dbReference>
<evidence type="ECO:0000313" key="3">
    <source>
        <dbReference type="EMBL" id="MBC9180473.1"/>
    </source>
</evidence>
<evidence type="ECO:0000259" key="2">
    <source>
        <dbReference type="Pfam" id="PF13340"/>
    </source>
</evidence>
<dbReference type="EMBL" id="JACTUZ010000358">
    <property type="protein sequence ID" value="MBC9180473.1"/>
    <property type="molecule type" value="Genomic_DNA"/>
</dbReference>
<dbReference type="Proteomes" id="UP000603940">
    <property type="component" value="Unassembled WGS sequence"/>
</dbReference>
<feature type="domain" description="Transposase IS4-like" evidence="1">
    <location>
        <begin position="129"/>
        <end position="263"/>
    </location>
</feature>
<name>A0ABR7RFK5_9PROT</name>
<evidence type="ECO:0000259" key="1">
    <source>
        <dbReference type="Pfam" id="PF01609"/>
    </source>
</evidence>
<keyword evidence="4" id="KW-1185">Reference proteome</keyword>
<dbReference type="Pfam" id="PF13340">
    <property type="entry name" value="DUF4096"/>
    <property type="match status" value="1"/>
</dbReference>
<feature type="domain" description="Insertion element IS402-like" evidence="2">
    <location>
        <begin position="21"/>
        <end position="93"/>
    </location>
</feature>
<organism evidence="3 4">
    <name type="scientific">Pseudoroseomonas ludipueritiae</name>
    <dbReference type="NCBI Taxonomy" id="198093"/>
    <lineage>
        <taxon>Bacteria</taxon>
        <taxon>Pseudomonadati</taxon>
        <taxon>Pseudomonadota</taxon>
        <taxon>Alphaproteobacteria</taxon>
        <taxon>Acetobacterales</taxon>
        <taxon>Acetobacteraceae</taxon>
        <taxon>Pseudoroseomonas</taxon>
    </lineage>
</organism>
<protein>
    <submittedName>
        <fullName evidence="3">IS5 family transposase</fullName>
    </submittedName>
</protein>
<dbReference type="InterPro" id="IPR025161">
    <property type="entry name" value="IS402-like_dom"/>
</dbReference>
<dbReference type="RefSeq" id="WP_187781379.1">
    <property type="nucleotide sequence ID" value="NZ_JACTUZ010000358.1"/>
</dbReference>
<dbReference type="Pfam" id="PF01609">
    <property type="entry name" value="DDE_Tnp_1"/>
    <property type="match status" value="1"/>
</dbReference>
<evidence type="ECO:0000313" key="4">
    <source>
        <dbReference type="Proteomes" id="UP000603940"/>
    </source>
</evidence>
<dbReference type="InterPro" id="IPR002559">
    <property type="entry name" value="Transposase_11"/>
</dbReference>